<evidence type="ECO:0000256" key="1">
    <source>
        <dbReference type="SAM" id="MobiDB-lite"/>
    </source>
</evidence>
<dbReference type="EMBL" id="CAXIEN010000196">
    <property type="protein sequence ID" value="CAL1285921.1"/>
    <property type="molecule type" value="Genomic_DNA"/>
</dbReference>
<reference evidence="2 3" key="1">
    <citation type="submission" date="2024-04" db="EMBL/GenBank/DDBJ databases">
        <authorList>
            <person name="Rising A."/>
            <person name="Reimegard J."/>
            <person name="Sonavane S."/>
            <person name="Akerstrom W."/>
            <person name="Nylinder S."/>
            <person name="Hedman E."/>
            <person name="Kallberg Y."/>
        </authorList>
    </citation>
    <scope>NUCLEOTIDE SEQUENCE [LARGE SCALE GENOMIC DNA]</scope>
</reference>
<comment type="caution">
    <text evidence="2">The sequence shown here is derived from an EMBL/GenBank/DDBJ whole genome shotgun (WGS) entry which is preliminary data.</text>
</comment>
<accession>A0AAV2AQS1</accession>
<sequence length="68" mass="7772">MEYSEWKPNSQADQVEVSKMSKRISPPRDGGEGPSWKRPVQDPPTTAILRARKRIIGSRGRERPSRPE</sequence>
<proteinExistence type="predicted"/>
<evidence type="ECO:0000313" key="2">
    <source>
        <dbReference type="EMBL" id="CAL1285921.1"/>
    </source>
</evidence>
<dbReference type="AlphaFoldDB" id="A0AAV2AQS1"/>
<evidence type="ECO:0000313" key="3">
    <source>
        <dbReference type="Proteomes" id="UP001497382"/>
    </source>
</evidence>
<organism evidence="2 3">
    <name type="scientific">Larinioides sclopetarius</name>
    <dbReference type="NCBI Taxonomy" id="280406"/>
    <lineage>
        <taxon>Eukaryota</taxon>
        <taxon>Metazoa</taxon>
        <taxon>Ecdysozoa</taxon>
        <taxon>Arthropoda</taxon>
        <taxon>Chelicerata</taxon>
        <taxon>Arachnida</taxon>
        <taxon>Araneae</taxon>
        <taxon>Araneomorphae</taxon>
        <taxon>Entelegynae</taxon>
        <taxon>Araneoidea</taxon>
        <taxon>Araneidae</taxon>
        <taxon>Larinioides</taxon>
    </lineage>
</organism>
<gene>
    <name evidence="2" type="ORF">LARSCL_LOCUS13983</name>
</gene>
<dbReference type="Proteomes" id="UP001497382">
    <property type="component" value="Unassembled WGS sequence"/>
</dbReference>
<feature type="non-terminal residue" evidence="2">
    <location>
        <position position="68"/>
    </location>
</feature>
<feature type="region of interest" description="Disordered" evidence="1">
    <location>
        <begin position="1"/>
        <end position="48"/>
    </location>
</feature>
<keyword evidence="3" id="KW-1185">Reference proteome</keyword>
<name>A0AAV2AQS1_9ARAC</name>
<protein>
    <submittedName>
        <fullName evidence="2">Uncharacterized protein</fullName>
    </submittedName>
</protein>